<dbReference type="EMBL" id="MJMH01000250">
    <property type="protein sequence ID" value="OLQ84028.1"/>
    <property type="molecule type" value="Genomic_DNA"/>
</dbReference>
<sequence>MHQRNDAVVAACQPQTWRFTGHIYYLLDTLKLSYSSQAGLVTYENVNEESLASLCREISRGNWTQPRKTADIPALFTLSVCAVSWEKRQGKLRVKAIPDAAALRFEDIDYQVSEAKFQSQYRPCDDITTPMADVGGFDKYIKRVRNLSTKEFLQILTENNQALPIALRHSINVTAKNFEYRFTHSERVVFSQIIGK</sequence>
<name>A0ABX3F3Y5_9VIBR</name>
<gene>
    <name evidence="1" type="ORF">BIY20_04060</name>
</gene>
<proteinExistence type="predicted"/>
<evidence type="ECO:0000313" key="2">
    <source>
        <dbReference type="Proteomes" id="UP000186039"/>
    </source>
</evidence>
<reference evidence="1 2" key="1">
    <citation type="submission" date="2016-09" db="EMBL/GenBank/DDBJ databases">
        <title>Genomic Taxonomy of the Vibrionaceae.</title>
        <authorList>
            <person name="Gonzalez-Castillo A."/>
            <person name="Gomez-Gil B."/>
            <person name="Enciso-Ibarra K."/>
        </authorList>
    </citation>
    <scope>NUCLEOTIDE SEQUENCE [LARGE SCALE GENOMIC DNA]</scope>
    <source>
        <strain evidence="1 2">CAIM 1902</strain>
    </source>
</reference>
<comment type="caution">
    <text evidence="1">The sequence shown here is derived from an EMBL/GenBank/DDBJ whole genome shotgun (WGS) entry which is preliminary data.</text>
</comment>
<protein>
    <submittedName>
        <fullName evidence="1">Uncharacterized protein</fullName>
    </submittedName>
</protein>
<organism evidence="1 2">
    <name type="scientific">Vibrio panuliri</name>
    <dbReference type="NCBI Taxonomy" id="1381081"/>
    <lineage>
        <taxon>Bacteria</taxon>
        <taxon>Pseudomonadati</taxon>
        <taxon>Pseudomonadota</taxon>
        <taxon>Gammaproteobacteria</taxon>
        <taxon>Vibrionales</taxon>
        <taxon>Vibrionaceae</taxon>
        <taxon>Vibrio</taxon>
    </lineage>
</organism>
<accession>A0ABX3F3Y5</accession>
<keyword evidence="2" id="KW-1185">Reference proteome</keyword>
<dbReference type="Proteomes" id="UP000186039">
    <property type="component" value="Unassembled WGS sequence"/>
</dbReference>
<evidence type="ECO:0000313" key="1">
    <source>
        <dbReference type="EMBL" id="OLQ84028.1"/>
    </source>
</evidence>